<feature type="compositionally biased region" description="Basic residues" evidence="1">
    <location>
        <begin position="30"/>
        <end position="49"/>
    </location>
</feature>
<comment type="caution">
    <text evidence="2">The sequence shown here is derived from an EMBL/GenBank/DDBJ whole genome shotgun (WGS) entry which is preliminary data.</text>
</comment>
<proteinExistence type="predicted"/>
<feature type="region of interest" description="Disordered" evidence="1">
    <location>
        <begin position="27"/>
        <end position="84"/>
    </location>
</feature>
<protein>
    <submittedName>
        <fullName evidence="2">Uncharacterized protein</fullName>
    </submittedName>
</protein>
<name>A0A401TXH5_CHIPU</name>
<keyword evidence="3" id="KW-1185">Reference proteome</keyword>
<dbReference type="AlphaFoldDB" id="A0A401TXH5"/>
<feature type="compositionally biased region" description="Low complexity" evidence="1">
    <location>
        <begin position="50"/>
        <end position="70"/>
    </location>
</feature>
<dbReference type="EMBL" id="BEZZ01213901">
    <property type="protein sequence ID" value="GCC47345.1"/>
    <property type="molecule type" value="Genomic_DNA"/>
</dbReference>
<feature type="compositionally biased region" description="Basic residues" evidence="1">
    <location>
        <begin position="129"/>
        <end position="143"/>
    </location>
</feature>
<feature type="compositionally biased region" description="Basic residues" evidence="1">
    <location>
        <begin position="71"/>
        <end position="80"/>
    </location>
</feature>
<evidence type="ECO:0000313" key="3">
    <source>
        <dbReference type="Proteomes" id="UP000287033"/>
    </source>
</evidence>
<accession>A0A401TXH5</accession>
<gene>
    <name evidence="2" type="ORF">chiPu_0031594</name>
</gene>
<organism evidence="2 3">
    <name type="scientific">Chiloscyllium punctatum</name>
    <name type="common">Brownbanded bambooshark</name>
    <name type="synonym">Hemiscyllium punctatum</name>
    <dbReference type="NCBI Taxonomy" id="137246"/>
    <lineage>
        <taxon>Eukaryota</taxon>
        <taxon>Metazoa</taxon>
        <taxon>Chordata</taxon>
        <taxon>Craniata</taxon>
        <taxon>Vertebrata</taxon>
        <taxon>Chondrichthyes</taxon>
        <taxon>Elasmobranchii</taxon>
        <taxon>Galeomorphii</taxon>
        <taxon>Galeoidea</taxon>
        <taxon>Orectolobiformes</taxon>
        <taxon>Hemiscylliidae</taxon>
        <taxon>Chiloscyllium</taxon>
    </lineage>
</organism>
<feature type="region of interest" description="Disordered" evidence="1">
    <location>
        <begin position="114"/>
        <end position="143"/>
    </location>
</feature>
<reference evidence="2 3" key="1">
    <citation type="journal article" date="2018" name="Nat. Ecol. Evol.">
        <title>Shark genomes provide insights into elasmobranch evolution and the origin of vertebrates.</title>
        <authorList>
            <person name="Hara Y"/>
            <person name="Yamaguchi K"/>
            <person name="Onimaru K"/>
            <person name="Kadota M"/>
            <person name="Koyanagi M"/>
            <person name="Keeley SD"/>
            <person name="Tatsumi K"/>
            <person name="Tanaka K"/>
            <person name="Motone F"/>
            <person name="Kageyama Y"/>
            <person name="Nozu R"/>
            <person name="Adachi N"/>
            <person name="Nishimura O"/>
            <person name="Nakagawa R"/>
            <person name="Tanegashima C"/>
            <person name="Kiyatake I"/>
            <person name="Matsumoto R"/>
            <person name="Murakumo K"/>
            <person name="Nishida K"/>
            <person name="Terakita A"/>
            <person name="Kuratani S"/>
            <person name="Sato K"/>
            <person name="Hyodo S Kuraku.S."/>
        </authorList>
    </citation>
    <scope>NUCLEOTIDE SEQUENCE [LARGE SCALE GENOMIC DNA]</scope>
</reference>
<evidence type="ECO:0000313" key="2">
    <source>
        <dbReference type="EMBL" id="GCC47345.1"/>
    </source>
</evidence>
<sequence length="143" mass="16175">MPSAAECRARIPASRRTPVRRVMQPLARNCRGRRSGARCRLRSRPRARLRSGPARPSAAAANQPPRSRAAVARRRCRNRRERYATGNRDIAQAAYGSAPIRRRSLRAGRDIRGLRQEYPGCAPAERGARRMSRSRSPRRPPGW</sequence>
<dbReference type="Proteomes" id="UP000287033">
    <property type="component" value="Unassembled WGS sequence"/>
</dbReference>
<evidence type="ECO:0000256" key="1">
    <source>
        <dbReference type="SAM" id="MobiDB-lite"/>
    </source>
</evidence>